<dbReference type="RefSeq" id="XP_018992327.1">
    <property type="nucleotide sequence ID" value="XM_019139836.1"/>
</dbReference>
<feature type="compositionally biased region" description="Polar residues" evidence="1">
    <location>
        <begin position="850"/>
        <end position="908"/>
    </location>
</feature>
<feature type="region of interest" description="Disordered" evidence="1">
    <location>
        <begin position="268"/>
        <end position="440"/>
    </location>
</feature>
<feature type="compositionally biased region" description="Basic and acidic residues" evidence="1">
    <location>
        <begin position="599"/>
        <end position="610"/>
    </location>
</feature>
<dbReference type="Proteomes" id="UP000094065">
    <property type="component" value="Unassembled WGS sequence"/>
</dbReference>
<proteinExistence type="predicted"/>
<feature type="chain" id="PRO_5009129204" description="Altered inheritance of mitochondria protein 21" evidence="2">
    <location>
        <begin position="24"/>
        <end position="957"/>
    </location>
</feature>
<organism evidence="3 4">
    <name type="scientific">Cryptococcus amylolentus CBS 6039</name>
    <dbReference type="NCBI Taxonomy" id="1295533"/>
    <lineage>
        <taxon>Eukaryota</taxon>
        <taxon>Fungi</taxon>
        <taxon>Dikarya</taxon>
        <taxon>Basidiomycota</taxon>
        <taxon>Agaricomycotina</taxon>
        <taxon>Tremellomycetes</taxon>
        <taxon>Tremellales</taxon>
        <taxon>Cryptococcaceae</taxon>
        <taxon>Cryptococcus</taxon>
    </lineage>
</organism>
<feature type="compositionally biased region" description="Basic and acidic residues" evidence="1">
    <location>
        <begin position="316"/>
        <end position="326"/>
    </location>
</feature>
<feature type="compositionally biased region" description="Acidic residues" evidence="1">
    <location>
        <begin position="531"/>
        <end position="550"/>
    </location>
</feature>
<evidence type="ECO:0008006" key="5">
    <source>
        <dbReference type="Google" id="ProtNLM"/>
    </source>
</evidence>
<keyword evidence="2" id="KW-0732">Signal</keyword>
<evidence type="ECO:0000313" key="3">
    <source>
        <dbReference type="EMBL" id="ODN76953.1"/>
    </source>
</evidence>
<gene>
    <name evidence="3" type="ORF">L202_05519</name>
</gene>
<evidence type="ECO:0000256" key="2">
    <source>
        <dbReference type="SAM" id="SignalP"/>
    </source>
</evidence>
<sequence length="957" mass="99493">MRMERRRVSLFCILLYHFRLPIPQHTGTGGLTMPDSNPSDSGSRSSSPGAGVPHRRVVSGSLRDRIAKFNNPDAPPPVPKKYTPPAPVQRGLIGNRIPSLDPKTAGILGKAPEKRVVENRGLIGNRIPSLSSGGYNPLLYQNTGSSSGKPAARSASPAGSVDSSAASATVDSNVSPMTSRSSTPPSSPGTAANVPSHLVASTLPSLNVDLGASTPSSTRAEAGDTVSELALSVPSTPIGGDAPPLPAAEYDLVPPNLKLAASGQVPNPMARGLSQQSVGVTPSISSSLATQSVGSEEENQMMADVSGVSTPTGTPKAERQELREGSVADDDELKDLAAKTENLGIDENTPPGADSVPATPTKEIPEPISAETPTPFSDPSTESVQRDSPVSGPSTPKSTASDPNKAPDLHLLKAGALSSPSPRSSTSPEQAQGGIDEMASAALAQNLGEYTVAGNEKKVQGGRAGQYVEDVEHPDEVVLPAGDATSEAGESEKEELEVKDLSSPQEEVQVEEEPVESDVPAVDQAQKTEQEQSETAESEITEGNESEQPEAELPASHVAAAEESPEVDLTEAEEKPSVVATEESVPDVSDKSQGVNQPDEDKVPELHDDVVAGNPSDEDVKVAATEDKAQPSDLEDAEEEASIKTDGEAAEVPEVVNVGKEVPAIQTANASLESEDPSEPRPVQTDDGASEQPEMAMGTAPSAQSDETPIVPETLTEQPSIAALGLEAKAEDVAGKQLEFEPAIVKPEVEPEAKADAPKDEETPVVKEPTFPSPPAADPDIEDPIPSAPESLTGSSLLIPTPTSPVGDVPETPIDNSMLKYFPEVPDEQKPRVEVHVSSPAVTPAKAKGTSETQATSPQSPTANLTASGSAKSLKENVSSPVNLPGQSKSLNTSTPSRSSPAELSQQLDAPMLDTTPSQTDKLSKRNSTRRSPKSPLLDDEDPGDFEPGEGWATVIK</sequence>
<feature type="compositionally biased region" description="Polar residues" evidence="1">
    <location>
        <begin position="371"/>
        <end position="402"/>
    </location>
</feature>
<feature type="signal peptide" evidence="2">
    <location>
        <begin position="1"/>
        <end position="23"/>
    </location>
</feature>
<feature type="compositionally biased region" description="Low complexity" evidence="1">
    <location>
        <begin position="34"/>
        <end position="49"/>
    </location>
</feature>
<comment type="caution">
    <text evidence="3">The sequence shown here is derived from an EMBL/GenBank/DDBJ whole genome shotgun (WGS) entry which is preliminary data.</text>
</comment>
<evidence type="ECO:0000256" key="1">
    <source>
        <dbReference type="SAM" id="MobiDB-lite"/>
    </source>
</evidence>
<name>A0A1E3HKS0_9TREE</name>
<accession>A0A1E3HKS0</accession>
<reference evidence="3 4" key="1">
    <citation type="submission" date="2016-06" db="EMBL/GenBank/DDBJ databases">
        <title>Evolution of pathogenesis and genome organization in the Tremellales.</title>
        <authorList>
            <person name="Cuomo C."/>
            <person name="Litvintseva A."/>
            <person name="Heitman J."/>
            <person name="Chen Y."/>
            <person name="Sun S."/>
            <person name="Springer D."/>
            <person name="Dromer F."/>
            <person name="Young S."/>
            <person name="Zeng Q."/>
            <person name="Chapman S."/>
            <person name="Gujja S."/>
            <person name="Saif S."/>
            <person name="Birren B."/>
        </authorList>
    </citation>
    <scope>NUCLEOTIDE SEQUENCE [LARGE SCALE GENOMIC DNA]</scope>
    <source>
        <strain evidence="3 4">CBS 6039</strain>
    </source>
</reference>
<dbReference type="STRING" id="1295533.A0A1E3HKS0"/>
<dbReference type="EMBL" id="AWGJ01000008">
    <property type="protein sequence ID" value="ODN76953.1"/>
    <property type="molecule type" value="Genomic_DNA"/>
</dbReference>
<feature type="region of interest" description="Disordered" evidence="1">
    <location>
        <begin position="27"/>
        <end position="55"/>
    </location>
</feature>
<feature type="compositionally biased region" description="Basic and acidic residues" evidence="1">
    <location>
        <begin position="618"/>
        <end position="630"/>
    </location>
</feature>
<dbReference type="OrthoDB" id="2564297at2759"/>
<feature type="compositionally biased region" description="Low complexity" evidence="1">
    <location>
        <begin position="154"/>
        <end position="184"/>
    </location>
</feature>
<feature type="region of interest" description="Disordered" evidence="1">
    <location>
        <begin position="453"/>
        <end position="723"/>
    </location>
</feature>
<dbReference type="AlphaFoldDB" id="A0A1E3HKS0"/>
<evidence type="ECO:0000313" key="4">
    <source>
        <dbReference type="Proteomes" id="UP000094065"/>
    </source>
</evidence>
<feature type="region of interest" description="Disordered" evidence="1">
    <location>
        <begin position="67"/>
        <end position="106"/>
    </location>
</feature>
<feature type="compositionally biased region" description="Low complexity" evidence="1">
    <location>
        <begin position="418"/>
        <end position="428"/>
    </location>
</feature>
<dbReference type="GeneID" id="30156828"/>
<feature type="compositionally biased region" description="Acidic residues" evidence="1">
    <location>
        <begin position="938"/>
        <end position="948"/>
    </location>
</feature>
<feature type="compositionally biased region" description="Basic and acidic residues" evidence="1">
    <location>
        <begin position="747"/>
        <end position="765"/>
    </location>
</feature>
<feature type="region of interest" description="Disordered" evidence="1">
    <location>
        <begin position="740"/>
        <end position="957"/>
    </location>
</feature>
<protein>
    <recommendedName>
        <fullName evidence="5">Altered inheritance of mitochondria protein 21</fullName>
    </recommendedName>
</protein>
<keyword evidence="4" id="KW-1185">Reference proteome</keyword>
<feature type="compositionally biased region" description="Pro residues" evidence="1">
    <location>
        <begin position="73"/>
        <end position="87"/>
    </location>
</feature>
<feature type="compositionally biased region" description="Polar residues" evidence="1">
    <location>
        <begin position="273"/>
        <end position="294"/>
    </location>
</feature>
<feature type="region of interest" description="Disordered" evidence="1">
    <location>
        <begin position="141"/>
        <end position="194"/>
    </location>
</feature>